<dbReference type="SUPFAM" id="SSF46785">
    <property type="entry name" value="Winged helix' DNA-binding domain"/>
    <property type="match status" value="1"/>
</dbReference>
<dbReference type="Gene3D" id="1.10.10.10">
    <property type="entry name" value="Winged helix-like DNA-binding domain superfamily/Winged helix DNA-binding domain"/>
    <property type="match status" value="1"/>
</dbReference>
<gene>
    <name evidence="2" type="ORF">NL394_23545</name>
</gene>
<geneLocation type="plasmid" evidence="2 3">
    <name>unnamed4</name>
</geneLocation>
<protein>
    <recommendedName>
        <fullName evidence="1">HTH marR-type domain-containing protein</fullName>
    </recommendedName>
</protein>
<organism evidence="2 3">
    <name type="scientific">Paenarthrobacter ureafaciens</name>
    <dbReference type="NCBI Taxonomy" id="37931"/>
    <lineage>
        <taxon>Bacteria</taxon>
        <taxon>Bacillati</taxon>
        <taxon>Actinomycetota</taxon>
        <taxon>Actinomycetes</taxon>
        <taxon>Micrococcales</taxon>
        <taxon>Micrococcaceae</taxon>
        <taxon>Paenarthrobacter</taxon>
    </lineage>
</organism>
<keyword evidence="2" id="KW-0614">Plasmid</keyword>
<dbReference type="EMBL" id="CP101189">
    <property type="protein sequence ID" value="UYW00127.1"/>
    <property type="molecule type" value="Genomic_DNA"/>
</dbReference>
<dbReference type="GO" id="GO:0003700">
    <property type="term" value="F:DNA-binding transcription factor activity"/>
    <property type="evidence" value="ECO:0007669"/>
    <property type="project" value="InterPro"/>
</dbReference>
<dbReference type="Pfam" id="PF12802">
    <property type="entry name" value="MarR_2"/>
    <property type="match status" value="1"/>
</dbReference>
<accession>A0AAX3EQP0</accession>
<reference evidence="2" key="1">
    <citation type="submission" date="2022-07" db="EMBL/GenBank/DDBJ databases">
        <authorList>
            <person name="Wu T."/>
        </authorList>
    </citation>
    <scope>NUCLEOTIDE SEQUENCE</scope>
    <source>
        <strain evidence="2">SD-1</strain>
        <plasmid evidence="2">unnamed4</plasmid>
    </source>
</reference>
<dbReference type="InterPro" id="IPR036390">
    <property type="entry name" value="WH_DNA-bd_sf"/>
</dbReference>
<dbReference type="AlphaFoldDB" id="A0AAX3EQP0"/>
<dbReference type="InterPro" id="IPR000835">
    <property type="entry name" value="HTH_MarR-typ"/>
</dbReference>
<name>A0AAX3EQP0_PAEUR</name>
<dbReference type="Proteomes" id="UP001163293">
    <property type="component" value="Plasmid unnamed4"/>
</dbReference>
<keyword evidence="3" id="KW-1185">Reference proteome</keyword>
<evidence type="ECO:0000313" key="3">
    <source>
        <dbReference type="Proteomes" id="UP001163293"/>
    </source>
</evidence>
<evidence type="ECO:0000259" key="1">
    <source>
        <dbReference type="Pfam" id="PF12802"/>
    </source>
</evidence>
<proteinExistence type="predicted"/>
<dbReference type="InterPro" id="IPR036388">
    <property type="entry name" value="WH-like_DNA-bd_sf"/>
</dbReference>
<feature type="domain" description="HTH marR-type" evidence="1">
    <location>
        <begin position="33"/>
        <end position="81"/>
    </location>
</feature>
<sequence length="115" mass="12688">MGTMPRLVPPNSGWSDSLEIAIQCFGSGPKNMVIAFLQRNPNSFRSEIAEGTGLKAATLQNQIDHLLEWGVIESDIPTDKRGRGRASRYSADSERISLLLDALREYLLGADQLDK</sequence>
<evidence type="ECO:0000313" key="2">
    <source>
        <dbReference type="EMBL" id="UYW00127.1"/>
    </source>
</evidence>
<dbReference type="RefSeq" id="WP_264398892.1">
    <property type="nucleotide sequence ID" value="NZ_CP101183.1"/>
</dbReference>